<dbReference type="SMART" id="SM00184">
    <property type="entry name" value="RING"/>
    <property type="match status" value="1"/>
</dbReference>
<dbReference type="Pfam" id="PF17123">
    <property type="entry name" value="zf-RING_11"/>
    <property type="match status" value="1"/>
</dbReference>
<dbReference type="GO" id="GO:0008270">
    <property type="term" value="F:zinc ion binding"/>
    <property type="evidence" value="ECO:0007669"/>
    <property type="project" value="UniProtKB-KW"/>
</dbReference>
<comment type="caution">
    <text evidence="9">The sequence shown here is derived from an EMBL/GenBank/DDBJ whole genome shotgun (WGS) entry which is preliminary data.</text>
</comment>
<reference evidence="9 10" key="1">
    <citation type="submission" date="2016-08" db="EMBL/GenBank/DDBJ databases">
        <title>A Parts List for Fungal Cellulosomes Revealed by Comparative Genomics.</title>
        <authorList>
            <consortium name="DOE Joint Genome Institute"/>
            <person name="Haitjema C.H."/>
            <person name="Gilmore S.P."/>
            <person name="Henske J.K."/>
            <person name="Solomon K.V."/>
            <person name="De Groot R."/>
            <person name="Kuo A."/>
            <person name="Mondo S.J."/>
            <person name="Salamov A.A."/>
            <person name="Labutti K."/>
            <person name="Zhao Z."/>
            <person name="Chiniquy J."/>
            <person name="Barry K."/>
            <person name="Brewer H.M."/>
            <person name="Purvine S.O."/>
            <person name="Wright A.T."/>
            <person name="Boxma B."/>
            <person name="Van Alen T."/>
            <person name="Hackstein J.H."/>
            <person name="Baker S.E."/>
            <person name="Grigoriev I.V."/>
            <person name="O'Malley M.A."/>
        </authorList>
    </citation>
    <scope>NUCLEOTIDE SEQUENCE [LARGE SCALE GENOMIC DNA]</scope>
    <source>
        <strain evidence="9 10">S4</strain>
    </source>
</reference>
<gene>
    <name evidence="9" type="ORF">BCR32DRAFT_197720</name>
</gene>
<feature type="non-terminal residue" evidence="9">
    <location>
        <position position="198"/>
    </location>
</feature>
<dbReference type="SMART" id="SM00240">
    <property type="entry name" value="FHA"/>
    <property type="match status" value="1"/>
</dbReference>
<dbReference type="Pfam" id="PF00498">
    <property type="entry name" value="FHA"/>
    <property type="match status" value="1"/>
</dbReference>
<reference evidence="9 10" key="2">
    <citation type="submission" date="2016-08" db="EMBL/GenBank/DDBJ databases">
        <title>Pervasive Adenine N6-methylation of Active Genes in Fungi.</title>
        <authorList>
            <consortium name="DOE Joint Genome Institute"/>
            <person name="Mondo S.J."/>
            <person name="Dannebaum R.O."/>
            <person name="Kuo R.C."/>
            <person name="Labutti K."/>
            <person name="Haridas S."/>
            <person name="Kuo A."/>
            <person name="Salamov A."/>
            <person name="Ahrendt S.R."/>
            <person name="Lipzen A."/>
            <person name="Sullivan W."/>
            <person name="Andreopoulos W.B."/>
            <person name="Clum A."/>
            <person name="Lindquist E."/>
            <person name="Daum C."/>
            <person name="Ramamoorthy G.K."/>
            <person name="Gryganskyi A."/>
            <person name="Culley D."/>
            <person name="Magnuson J.K."/>
            <person name="James T.Y."/>
            <person name="O'Malley M.A."/>
            <person name="Stajich J.E."/>
            <person name="Spatafora J.W."/>
            <person name="Visel A."/>
            <person name="Grigoriev I.V."/>
        </authorList>
    </citation>
    <scope>NUCLEOTIDE SEQUENCE [LARGE SCALE GENOMIC DNA]</scope>
    <source>
        <strain evidence="9 10">S4</strain>
    </source>
</reference>
<accession>A0A1Y1XPQ6</accession>
<dbReference type="PANTHER" id="PTHR15067:SF7">
    <property type="entry name" value="E3 UBIQUITIN-PROTEIN LIGASE DMA1-RELATED"/>
    <property type="match status" value="1"/>
</dbReference>
<dbReference type="InterPro" id="IPR000253">
    <property type="entry name" value="FHA_dom"/>
</dbReference>
<keyword evidence="1" id="KW-0808">Transferase</keyword>
<keyword evidence="3 6" id="KW-0863">Zinc-finger</keyword>
<organism evidence="9 10">
    <name type="scientific">Anaeromyces robustus</name>
    <dbReference type="NCBI Taxonomy" id="1754192"/>
    <lineage>
        <taxon>Eukaryota</taxon>
        <taxon>Fungi</taxon>
        <taxon>Fungi incertae sedis</taxon>
        <taxon>Chytridiomycota</taxon>
        <taxon>Chytridiomycota incertae sedis</taxon>
        <taxon>Neocallimastigomycetes</taxon>
        <taxon>Neocallimastigales</taxon>
        <taxon>Neocallimastigaceae</taxon>
        <taxon>Anaeromyces</taxon>
    </lineage>
</organism>
<dbReference type="GO" id="GO:0032153">
    <property type="term" value="C:cell division site"/>
    <property type="evidence" value="ECO:0007669"/>
    <property type="project" value="TreeGrafter"/>
</dbReference>
<dbReference type="InterPro" id="IPR001841">
    <property type="entry name" value="Znf_RING"/>
</dbReference>
<name>A0A1Y1XPQ6_9FUNG</name>
<evidence type="ECO:0000256" key="4">
    <source>
        <dbReference type="ARBA" id="ARBA00022786"/>
    </source>
</evidence>
<dbReference type="InterPro" id="IPR008984">
    <property type="entry name" value="SMAD_FHA_dom_sf"/>
</dbReference>
<dbReference type="PANTHER" id="PTHR15067">
    <property type="entry name" value="E3 UBIQUITIN-PROTEIN LIGASE RNF8"/>
    <property type="match status" value="1"/>
</dbReference>
<protein>
    <submittedName>
        <fullName evidence="9">SMAD/FHA domain-containing protein</fullName>
    </submittedName>
</protein>
<dbReference type="EMBL" id="MCFG01000006">
    <property type="protein sequence ID" value="ORX87711.1"/>
    <property type="molecule type" value="Genomic_DNA"/>
</dbReference>
<sequence>MADGKILKFGRKINKETSTDDYFVAFQSKVVSRNHAEIWYKDGQVYFRDIGSSSGTFLNKLRLSPSGKESRPYPLRSGDVIQLGIDYHGKKEDIYKCVMMKIIIQGKDASTKRKANIERLNNAIKELISAASPNTNSEDQMSSVECCICLNTLAPYQALFLAPCTHCFHYKCVHPLLGGGIMFLCPLCRQVANLEATV</sequence>
<dbReference type="PROSITE" id="PS50006">
    <property type="entry name" value="FHA_DOMAIN"/>
    <property type="match status" value="1"/>
</dbReference>
<keyword evidence="4" id="KW-0833">Ubl conjugation pathway</keyword>
<keyword evidence="5" id="KW-0862">Zinc</keyword>
<keyword evidence="2" id="KW-0479">Metal-binding</keyword>
<evidence type="ECO:0000256" key="1">
    <source>
        <dbReference type="ARBA" id="ARBA00022679"/>
    </source>
</evidence>
<dbReference type="Proteomes" id="UP000193944">
    <property type="component" value="Unassembled WGS sequence"/>
</dbReference>
<evidence type="ECO:0000313" key="9">
    <source>
        <dbReference type="EMBL" id="ORX87711.1"/>
    </source>
</evidence>
<dbReference type="InterPro" id="IPR013083">
    <property type="entry name" value="Znf_RING/FYVE/PHD"/>
</dbReference>
<evidence type="ECO:0000313" key="10">
    <source>
        <dbReference type="Proteomes" id="UP000193944"/>
    </source>
</evidence>
<dbReference type="SUPFAM" id="SSF57850">
    <property type="entry name" value="RING/U-box"/>
    <property type="match status" value="1"/>
</dbReference>
<feature type="domain" description="RING-type" evidence="8">
    <location>
        <begin position="146"/>
        <end position="189"/>
    </location>
</feature>
<dbReference type="SUPFAM" id="SSF49879">
    <property type="entry name" value="SMAD/FHA domain"/>
    <property type="match status" value="1"/>
</dbReference>
<feature type="domain" description="FHA" evidence="7">
    <location>
        <begin position="7"/>
        <end position="63"/>
    </location>
</feature>
<evidence type="ECO:0000256" key="6">
    <source>
        <dbReference type="PROSITE-ProRule" id="PRU00175"/>
    </source>
</evidence>
<dbReference type="GO" id="GO:0006511">
    <property type="term" value="P:ubiquitin-dependent protein catabolic process"/>
    <property type="evidence" value="ECO:0007669"/>
    <property type="project" value="TreeGrafter"/>
</dbReference>
<dbReference type="Gene3D" id="3.30.40.10">
    <property type="entry name" value="Zinc/RING finger domain, C3HC4 (zinc finger)"/>
    <property type="match status" value="1"/>
</dbReference>
<evidence type="ECO:0000259" key="7">
    <source>
        <dbReference type="PROSITE" id="PS50006"/>
    </source>
</evidence>
<dbReference type="PROSITE" id="PS50089">
    <property type="entry name" value="ZF_RING_2"/>
    <property type="match status" value="1"/>
</dbReference>
<dbReference type="GO" id="GO:0061630">
    <property type="term" value="F:ubiquitin protein ligase activity"/>
    <property type="evidence" value="ECO:0007669"/>
    <property type="project" value="TreeGrafter"/>
</dbReference>
<dbReference type="GO" id="GO:0016567">
    <property type="term" value="P:protein ubiquitination"/>
    <property type="evidence" value="ECO:0007669"/>
    <property type="project" value="TreeGrafter"/>
</dbReference>
<evidence type="ECO:0000256" key="2">
    <source>
        <dbReference type="ARBA" id="ARBA00022723"/>
    </source>
</evidence>
<keyword evidence="10" id="KW-1185">Reference proteome</keyword>
<evidence type="ECO:0000256" key="5">
    <source>
        <dbReference type="ARBA" id="ARBA00022833"/>
    </source>
</evidence>
<dbReference type="STRING" id="1754192.A0A1Y1XPQ6"/>
<dbReference type="GO" id="GO:0005829">
    <property type="term" value="C:cytosol"/>
    <property type="evidence" value="ECO:0007669"/>
    <property type="project" value="TreeGrafter"/>
</dbReference>
<dbReference type="AlphaFoldDB" id="A0A1Y1XPQ6"/>
<evidence type="ECO:0000259" key="8">
    <source>
        <dbReference type="PROSITE" id="PS50089"/>
    </source>
</evidence>
<dbReference type="GO" id="GO:0000151">
    <property type="term" value="C:ubiquitin ligase complex"/>
    <property type="evidence" value="ECO:0007669"/>
    <property type="project" value="TreeGrafter"/>
</dbReference>
<dbReference type="Gene3D" id="2.60.200.20">
    <property type="match status" value="1"/>
</dbReference>
<dbReference type="OrthoDB" id="687730at2759"/>
<proteinExistence type="predicted"/>
<evidence type="ECO:0000256" key="3">
    <source>
        <dbReference type="ARBA" id="ARBA00022771"/>
    </source>
</evidence>